<proteinExistence type="predicted"/>
<dbReference type="EMBL" id="BDQX01000394">
    <property type="protein sequence ID" value="GBG11345.1"/>
    <property type="molecule type" value="Genomic_DNA"/>
</dbReference>
<evidence type="ECO:0000313" key="1">
    <source>
        <dbReference type="EMBL" id="GBG11345.1"/>
    </source>
</evidence>
<accession>A0A2R5EYZ6</accession>
<keyword evidence="2" id="KW-1185">Reference proteome</keyword>
<name>A0A2R5EYZ6_9BACL</name>
<dbReference type="AlphaFoldDB" id="A0A2R5EYZ6"/>
<dbReference type="Proteomes" id="UP000245202">
    <property type="component" value="Unassembled WGS sequence"/>
</dbReference>
<sequence>MNGKTAMTYLAKPTTDEKKQAQRLLRNYMELKRVVEDYKEHEELIKTTLYESERTRRLDGEDLYGNRTANAVQVAHNQKLAAEECELVSGAIERAVGMIRDDEARQAVTLRYLKGHSYSETLYYMRRGEKSSTLDRRLNDGVSSVASTLKLWGLLAWEGKA</sequence>
<evidence type="ECO:0000313" key="2">
    <source>
        <dbReference type="Proteomes" id="UP000245202"/>
    </source>
</evidence>
<protein>
    <submittedName>
        <fullName evidence="1">Uncharacterized protein</fullName>
    </submittedName>
</protein>
<organism evidence="1 2">
    <name type="scientific">Paenibacillus agaridevorans</name>
    <dbReference type="NCBI Taxonomy" id="171404"/>
    <lineage>
        <taxon>Bacteria</taxon>
        <taxon>Bacillati</taxon>
        <taxon>Bacillota</taxon>
        <taxon>Bacilli</taxon>
        <taxon>Bacillales</taxon>
        <taxon>Paenibacillaceae</taxon>
        <taxon>Paenibacillus</taxon>
    </lineage>
</organism>
<reference evidence="1 2" key="1">
    <citation type="submission" date="2017-08" db="EMBL/GenBank/DDBJ databases">
        <title>Substantial Increase in Enzyme Production by Combined Drug-Resistance Mutations in Paenibacillus agaridevorans.</title>
        <authorList>
            <person name="Tanaka Y."/>
            <person name="Funane K."/>
            <person name="Hosaka T."/>
            <person name="Shiwa Y."/>
            <person name="Fujita N."/>
            <person name="Miyazaki T."/>
            <person name="Yoshikawa H."/>
            <person name="Murakami K."/>
            <person name="Kasahara K."/>
            <person name="Inaoka T."/>
            <person name="Hiraga Y."/>
            <person name="Ochi K."/>
        </authorList>
    </citation>
    <scope>NUCLEOTIDE SEQUENCE [LARGE SCALE GENOMIC DNA]</scope>
    <source>
        <strain evidence="1 2">T-3040</strain>
    </source>
</reference>
<gene>
    <name evidence="1" type="ORF">PAT3040_06146</name>
</gene>
<comment type="caution">
    <text evidence="1">The sequence shown here is derived from an EMBL/GenBank/DDBJ whole genome shotgun (WGS) entry which is preliminary data.</text>
</comment>
<dbReference type="RefSeq" id="WP_108995656.1">
    <property type="nucleotide sequence ID" value="NZ_BDQX01000394.1"/>
</dbReference>